<reference evidence="2 3" key="1">
    <citation type="submission" date="2024-01" db="EMBL/GenBank/DDBJ databases">
        <title>A draft genome for a cacao thread blight-causing isolate of Paramarasmius palmivorus.</title>
        <authorList>
            <person name="Baruah I.K."/>
            <person name="Bukari Y."/>
            <person name="Amoako-Attah I."/>
            <person name="Meinhardt L.W."/>
            <person name="Bailey B.A."/>
            <person name="Cohen S.P."/>
        </authorList>
    </citation>
    <scope>NUCLEOTIDE SEQUENCE [LARGE SCALE GENOMIC DNA]</scope>
    <source>
        <strain evidence="2 3">GH-12</strain>
    </source>
</reference>
<keyword evidence="3" id="KW-1185">Reference proteome</keyword>
<accession>A0AAW0AXW6</accession>
<dbReference type="AlphaFoldDB" id="A0AAW0AXW6"/>
<protein>
    <submittedName>
        <fullName evidence="2">Uncharacterized protein</fullName>
    </submittedName>
</protein>
<organism evidence="2 3">
    <name type="scientific">Paramarasmius palmivorus</name>
    <dbReference type="NCBI Taxonomy" id="297713"/>
    <lineage>
        <taxon>Eukaryota</taxon>
        <taxon>Fungi</taxon>
        <taxon>Dikarya</taxon>
        <taxon>Basidiomycota</taxon>
        <taxon>Agaricomycotina</taxon>
        <taxon>Agaricomycetes</taxon>
        <taxon>Agaricomycetidae</taxon>
        <taxon>Agaricales</taxon>
        <taxon>Marasmiineae</taxon>
        <taxon>Marasmiaceae</taxon>
        <taxon>Paramarasmius</taxon>
    </lineage>
</organism>
<dbReference type="EMBL" id="JAYKXP010000232">
    <property type="protein sequence ID" value="KAK7018061.1"/>
    <property type="molecule type" value="Genomic_DNA"/>
</dbReference>
<proteinExistence type="predicted"/>
<feature type="compositionally biased region" description="Low complexity" evidence="1">
    <location>
        <begin position="86"/>
        <end position="96"/>
    </location>
</feature>
<evidence type="ECO:0000313" key="2">
    <source>
        <dbReference type="EMBL" id="KAK7018061.1"/>
    </source>
</evidence>
<name>A0AAW0AXW6_9AGAR</name>
<sequence length="309" mass="34769">MTCADTCYIIDALKHLFDGRITRQSHFFSPFITGTDQHVDSLLVHALEVAEHPTLADESPLTTPPSTPPTSPHSLNLPLFEDEDTSASTSTAPESPYQQAGTPKRTVRTRRVNHERDKQKSKRNRLRKRQTRLIHLCDSITATQEFEPHFGIFNSACPIPEQVSETHITPSTTGFIGVEKGLPERREYTRDELLAMDFRLHRHNPQSPCPILHSPTQSVMCLIQPAPVSDPSWSLLVQHLNSQIEKLRPLCRFKEARLTVRQRRLAKMGLGGPHALAARRGRFHHLSYGISFGNGQKVLDIAVSVSFVI</sequence>
<gene>
    <name evidence="2" type="ORF">VNI00_018409</name>
</gene>
<dbReference type="Proteomes" id="UP001383192">
    <property type="component" value="Unassembled WGS sequence"/>
</dbReference>
<feature type="region of interest" description="Disordered" evidence="1">
    <location>
        <begin position="54"/>
        <end position="127"/>
    </location>
</feature>
<evidence type="ECO:0000256" key="1">
    <source>
        <dbReference type="SAM" id="MobiDB-lite"/>
    </source>
</evidence>
<feature type="compositionally biased region" description="Pro residues" evidence="1">
    <location>
        <begin position="62"/>
        <end position="71"/>
    </location>
</feature>
<evidence type="ECO:0000313" key="3">
    <source>
        <dbReference type="Proteomes" id="UP001383192"/>
    </source>
</evidence>
<comment type="caution">
    <text evidence="2">The sequence shown here is derived from an EMBL/GenBank/DDBJ whole genome shotgun (WGS) entry which is preliminary data.</text>
</comment>